<proteinExistence type="inferred from homology"/>
<dbReference type="InterPro" id="IPR036188">
    <property type="entry name" value="FAD/NAD-bd_sf"/>
</dbReference>
<accession>A0ABQ8A8J8</accession>
<keyword evidence="4" id="KW-0472">Membrane</keyword>
<evidence type="ECO:0000313" key="5">
    <source>
        <dbReference type="EMBL" id="KAH0888854.1"/>
    </source>
</evidence>
<keyword evidence="4" id="KW-0812">Transmembrane</keyword>
<sequence length="495" mass="54793">MECVGARNFAAMAFTAFPSRSSRPAVKRYSFKNLRCGLCSRVVRASVGRGGGGSGSESCVAVREDYADEEDFVKAGGSEIMFVQMQQNKDMDEQSKLVDKLPPISVGDGGALDLVVIGCGPAGLALAAESAKLGLKVGLIGPDLPFTNNYGVWEDEFNDLGLQKCIEHVWRDTIVYLDDNNPITIGRAYGRVNRRLLHEELLRRCAESGVSYLSSKVESITEAPNGLRLVSCERNTVVPCRLATVASGAASGKLLQYELGGPRVCVQTAYGVEVEVENSPYDPDQMVFMDYRDYTNQKVRCLEAEYPTFLYAMPMTKTRVFFEEWSYIPVGGSLPNTEQKNLAFGAAASMVHPATGCYSVVRSLSEAPNYASVIADILKHDTTSFTKHINTNISRQAWDTLWPQERKRQRAFFLFGLALIVQLDIGGIRSFFHTFFRLPKWMWQGFLGSTLTSGDLVLFAFYMFIIAPNNLRKGLINHLVSDPTGATMIKTYLRV</sequence>
<evidence type="ECO:0000256" key="1">
    <source>
        <dbReference type="ARBA" id="ARBA00004829"/>
    </source>
</evidence>
<feature type="transmembrane region" description="Helical" evidence="4">
    <location>
        <begin position="411"/>
        <end position="432"/>
    </location>
</feature>
<dbReference type="PANTHER" id="PTHR39757">
    <property type="match status" value="1"/>
</dbReference>
<dbReference type="Gene3D" id="3.50.50.60">
    <property type="entry name" value="FAD/NAD(P)-binding domain"/>
    <property type="match status" value="1"/>
</dbReference>
<evidence type="ECO:0008006" key="7">
    <source>
        <dbReference type="Google" id="ProtNLM"/>
    </source>
</evidence>
<comment type="pathway">
    <text evidence="1">Carotenoid biosynthesis.</text>
</comment>
<dbReference type="SUPFAM" id="SSF51905">
    <property type="entry name" value="FAD/NAD(P)-binding domain"/>
    <property type="match status" value="1"/>
</dbReference>
<protein>
    <recommendedName>
        <fullName evidence="7">Lycopene epsilon-cyclase</fullName>
    </recommendedName>
</protein>
<dbReference type="EMBL" id="JAGKQM010000013">
    <property type="protein sequence ID" value="KAH0888854.1"/>
    <property type="molecule type" value="Genomic_DNA"/>
</dbReference>
<comment type="caution">
    <text evidence="5">The sequence shown here is derived from an EMBL/GenBank/DDBJ whole genome shotgun (WGS) entry which is preliminary data.</text>
</comment>
<keyword evidence="3" id="KW-0413">Isomerase</keyword>
<reference evidence="5 6" key="1">
    <citation type="submission" date="2021-05" db="EMBL/GenBank/DDBJ databases">
        <title>Genome Assembly of Synthetic Allotetraploid Brassica napus Reveals Homoeologous Exchanges between Subgenomes.</title>
        <authorList>
            <person name="Davis J.T."/>
        </authorList>
    </citation>
    <scope>NUCLEOTIDE SEQUENCE [LARGE SCALE GENOMIC DNA]</scope>
    <source>
        <strain evidence="6">cv. Da-Ae</strain>
        <tissue evidence="5">Seedling</tissue>
    </source>
</reference>
<dbReference type="PANTHER" id="PTHR39757:SF3">
    <property type="entry name" value="LYCOPENE EPSILON CYCLASE, CHLOROPLASTIC"/>
    <property type="match status" value="1"/>
</dbReference>
<dbReference type="Proteomes" id="UP000824890">
    <property type="component" value="Unassembled WGS sequence"/>
</dbReference>
<evidence type="ECO:0000313" key="6">
    <source>
        <dbReference type="Proteomes" id="UP000824890"/>
    </source>
</evidence>
<dbReference type="NCBIfam" id="TIGR01790">
    <property type="entry name" value="carotene-cycl"/>
    <property type="match status" value="1"/>
</dbReference>
<dbReference type="InterPro" id="IPR010108">
    <property type="entry name" value="Lycopene_cyclase_b/e"/>
</dbReference>
<feature type="transmembrane region" description="Helical" evidence="4">
    <location>
        <begin position="444"/>
        <end position="465"/>
    </location>
</feature>
<evidence type="ECO:0000256" key="3">
    <source>
        <dbReference type="ARBA" id="ARBA00023235"/>
    </source>
</evidence>
<comment type="similarity">
    <text evidence="2">Belongs to the lycopene cyclase family.</text>
</comment>
<keyword evidence="6" id="KW-1185">Reference proteome</keyword>
<evidence type="ECO:0000256" key="4">
    <source>
        <dbReference type="SAM" id="Phobius"/>
    </source>
</evidence>
<gene>
    <name evidence="5" type="ORF">HID58_051283</name>
</gene>
<dbReference type="Pfam" id="PF05834">
    <property type="entry name" value="Lycopene_cycl"/>
    <property type="match status" value="1"/>
</dbReference>
<evidence type="ECO:0000256" key="2">
    <source>
        <dbReference type="ARBA" id="ARBA00006599"/>
    </source>
</evidence>
<organism evidence="5 6">
    <name type="scientific">Brassica napus</name>
    <name type="common">Rape</name>
    <dbReference type="NCBI Taxonomy" id="3708"/>
    <lineage>
        <taxon>Eukaryota</taxon>
        <taxon>Viridiplantae</taxon>
        <taxon>Streptophyta</taxon>
        <taxon>Embryophyta</taxon>
        <taxon>Tracheophyta</taxon>
        <taxon>Spermatophyta</taxon>
        <taxon>Magnoliopsida</taxon>
        <taxon>eudicotyledons</taxon>
        <taxon>Gunneridae</taxon>
        <taxon>Pentapetalae</taxon>
        <taxon>rosids</taxon>
        <taxon>malvids</taxon>
        <taxon>Brassicales</taxon>
        <taxon>Brassicaceae</taxon>
        <taxon>Brassiceae</taxon>
        <taxon>Brassica</taxon>
    </lineage>
</organism>
<keyword evidence="4" id="KW-1133">Transmembrane helix</keyword>
<name>A0ABQ8A8J8_BRANA</name>